<feature type="compositionally biased region" description="Polar residues" evidence="6">
    <location>
        <begin position="404"/>
        <end position="421"/>
    </location>
</feature>
<keyword evidence="2" id="KW-0808">Transferase</keyword>
<accession>A0ABU4FN74</accession>
<dbReference type="SMART" id="SM00220">
    <property type="entry name" value="S_TKc"/>
    <property type="match status" value="1"/>
</dbReference>
<dbReference type="PANTHER" id="PTHR24345:SF0">
    <property type="entry name" value="CELL CYCLE SERINE_THREONINE-PROTEIN KINASE CDC5_MSD2"/>
    <property type="match status" value="1"/>
</dbReference>
<dbReference type="PANTHER" id="PTHR24345">
    <property type="entry name" value="SERINE/THREONINE-PROTEIN KINASE PLK"/>
    <property type="match status" value="1"/>
</dbReference>
<reference evidence="8 9" key="1">
    <citation type="submission" date="2023-10" db="EMBL/GenBank/DDBJ databases">
        <title>Characterization of rhizosphere-enriched actinobacteria from wheat plants lab-grown on chernevaya soil.</title>
        <authorList>
            <person name="Tikhonova E.N."/>
            <person name="Konopkin A."/>
            <person name="Kravchenko I.K."/>
        </authorList>
    </citation>
    <scope>NUCLEOTIDE SEQUENCE [LARGE SCALE GENOMIC DNA]</scope>
    <source>
        <strain evidence="8 9">RR29</strain>
    </source>
</reference>
<dbReference type="Pfam" id="PF00069">
    <property type="entry name" value="Pkinase"/>
    <property type="match status" value="1"/>
</dbReference>
<evidence type="ECO:0000256" key="4">
    <source>
        <dbReference type="ARBA" id="ARBA00022777"/>
    </source>
</evidence>
<feature type="domain" description="Protein kinase" evidence="7">
    <location>
        <begin position="19"/>
        <end position="303"/>
    </location>
</feature>
<evidence type="ECO:0000256" key="6">
    <source>
        <dbReference type="SAM" id="MobiDB-lite"/>
    </source>
</evidence>
<dbReference type="RefSeq" id="WP_317775005.1">
    <property type="nucleotide sequence ID" value="NZ_JAWMAJ010000201.1"/>
</dbReference>
<evidence type="ECO:0000256" key="3">
    <source>
        <dbReference type="ARBA" id="ARBA00022741"/>
    </source>
</evidence>
<dbReference type="Proteomes" id="UP001187346">
    <property type="component" value="Unassembled WGS sequence"/>
</dbReference>
<dbReference type="InterPro" id="IPR000719">
    <property type="entry name" value="Prot_kinase_dom"/>
</dbReference>
<keyword evidence="4 8" id="KW-0418">Kinase</keyword>
<keyword evidence="9" id="KW-1185">Reference proteome</keyword>
<keyword evidence="5" id="KW-0067">ATP-binding</keyword>
<dbReference type="PROSITE" id="PS50011">
    <property type="entry name" value="PROTEIN_KINASE_DOM"/>
    <property type="match status" value="1"/>
</dbReference>
<evidence type="ECO:0000313" key="8">
    <source>
        <dbReference type="EMBL" id="MDV7222014.1"/>
    </source>
</evidence>
<keyword evidence="3" id="KW-0547">Nucleotide-binding</keyword>
<name>A0ABU4FN74_9ACTN</name>
<evidence type="ECO:0000256" key="5">
    <source>
        <dbReference type="ARBA" id="ARBA00022840"/>
    </source>
</evidence>
<evidence type="ECO:0000256" key="2">
    <source>
        <dbReference type="ARBA" id="ARBA00022679"/>
    </source>
</evidence>
<dbReference type="Gene3D" id="1.10.510.10">
    <property type="entry name" value="Transferase(Phosphotransferase) domain 1"/>
    <property type="match status" value="1"/>
</dbReference>
<dbReference type="EMBL" id="JAWMAJ010000201">
    <property type="protein sequence ID" value="MDV7222014.1"/>
    <property type="molecule type" value="Genomic_DNA"/>
</dbReference>
<gene>
    <name evidence="8" type="ORF">R5A26_39380</name>
</gene>
<dbReference type="GO" id="GO:0016301">
    <property type="term" value="F:kinase activity"/>
    <property type="evidence" value="ECO:0007669"/>
    <property type="project" value="UniProtKB-KW"/>
</dbReference>
<comment type="caution">
    <text evidence="8">The sequence shown here is derived from an EMBL/GenBank/DDBJ whole genome shotgun (WGS) entry which is preliminary data.</text>
</comment>
<sequence>MSGMLDSGTRLTAQNGEEIQIVDMLGAGGQGEVYRAKTPGGDKALKWYYPTCATPEQDAIVRELVDRDFDDDRFLWPEAYVPAYKGSFGYLMGLRPDHFKGLPALFRRQLRTTPRALLTACLYTVEAYQALHSRGIAYRDISWGNIFFDPDTGDVLVCDNDNAVVEGDVSGISGTMEFMAPELVRAEPGARPGTQSDLHSLAVLLFMFLMNHHPLKGKRELGIHCLDEAAERKLYGKSPLFVFDPADDSNEPDPMEHATVLATWSAAAGKLQDLFRRGFTVGLHDPAARVRESEWRDALRAVLDSVVECASCGRQNMTEPGENPPPRACWGCRTQLALPPRLVVTTPPPRAEHHIRLGRAARVQAHHLRPEPTRHDCSDASLVAELVEHPSKPGRFGIANRSQQTTWTGTRSDGTSQQIGPGQTVPLRSGLELDLGGGARAVVKAK</sequence>
<dbReference type="SUPFAM" id="SSF56112">
    <property type="entry name" value="Protein kinase-like (PK-like)"/>
    <property type="match status" value="1"/>
</dbReference>
<proteinExistence type="predicted"/>
<feature type="region of interest" description="Disordered" evidence="6">
    <location>
        <begin position="404"/>
        <end position="424"/>
    </location>
</feature>
<evidence type="ECO:0000313" key="9">
    <source>
        <dbReference type="Proteomes" id="UP001187346"/>
    </source>
</evidence>
<keyword evidence="1" id="KW-0723">Serine/threonine-protein kinase</keyword>
<evidence type="ECO:0000259" key="7">
    <source>
        <dbReference type="PROSITE" id="PS50011"/>
    </source>
</evidence>
<protein>
    <submittedName>
        <fullName evidence="8">Protein kinase</fullName>
    </submittedName>
</protein>
<organism evidence="8 9">
    <name type="scientific">Streptomyces prunicolor</name>
    <dbReference type="NCBI Taxonomy" id="67348"/>
    <lineage>
        <taxon>Bacteria</taxon>
        <taxon>Bacillati</taxon>
        <taxon>Actinomycetota</taxon>
        <taxon>Actinomycetes</taxon>
        <taxon>Kitasatosporales</taxon>
        <taxon>Streptomycetaceae</taxon>
        <taxon>Streptomyces</taxon>
    </lineage>
</organism>
<dbReference type="InterPro" id="IPR011009">
    <property type="entry name" value="Kinase-like_dom_sf"/>
</dbReference>
<evidence type="ECO:0000256" key="1">
    <source>
        <dbReference type="ARBA" id="ARBA00022527"/>
    </source>
</evidence>